<dbReference type="PANTHER" id="PTHR30619">
    <property type="entry name" value="DNA INTERNALIZATION/COMPETENCE PROTEIN COMEC/REC2"/>
    <property type="match status" value="1"/>
</dbReference>
<dbReference type="SUPFAM" id="SSF56281">
    <property type="entry name" value="Metallo-hydrolase/oxidoreductase"/>
    <property type="match status" value="1"/>
</dbReference>
<keyword evidence="3 6" id="KW-0812">Transmembrane</keyword>
<evidence type="ECO:0000256" key="6">
    <source>
        <dbReference type="SAM" id="Phobius"/>
    </source>
</evidence>
<feature type="domain" description="ComEC/Rec2-related protein" evidence="8">
    <location>
        <begin position="213"/>
        <end position="473"/>
    </location>
</feature>
<accession>A0A918WMZ5</accession>
<keyword evidence="4 6" id="KW-1133">Transmembrane helix</keyword>
<feature type="domain" description="Metallo-beta-lactamase" evidence="7">
    <location>
        <begin position="499"/>
        <end position="644"/>
    </location>
</feature>
<dbReference type="InterPro" id="IPR052159">
    <property type="entry name" value="Competence_DNA_uptake"/>
</dbReference>
<feature type="transmembrane region" description="Helical" evidence="6">
    <location>
        <begin position="263"/>
        <end position="281"/>
    </location>
</feature>
<dbReference type="InterPro" id="IPR001279">
    <property type="entry name" value="Metallo-B-lactamas"/>
</dbReference>
<gene>
    <name evidence="9" type="ORF">GCM10007100_29200</name>
</gene>
<evidence type="ECO:0000256" key="4">
    <source>
        <dbReference type="ARBA" id="ARBA00022989"/>
    </source>
</evidence>
<keyword evidence="2" id="KW-1003">Cell membrane</keyword>
<organism evidence="9 10">
    <name type="scientific">Roseibacillus persicicus</name>
    <dbReference type="NCBI Taxonomy" id="454148"/>
    <lineage>
        <taxon>Bacteria</taxon>
        <taxon>Pseudomonadati</taxon>
        <taxon>Verrucomicrobiota</taxon>
        <taxon>Verrucomicrobiia</taxon>
        <taxon>Verrucomicrobiales</taxon>
        <taxon>Verrucomicrobiaceae</taxon>
        <taxon>Roseibacillus</taxon>
    </lineage>
</organism>
<dbReference type="RefSeq" id="WP_189571337.1">
    <property type="nucleotide sequence ID" value="NZ_BMXI01000013.1"/>
</dbReference>
<evidence type="ECO:0000256" key="1">
    <source>
        <dbReference type="ARBA" id="ARBA00004651"/>
    </source>
</evidence>
<dbReference type="Proteomes" id="UP000644507">
    <property type="component" value="Unassembled WGS sequence"/>
</dbReference>
<evidence type="ECO:0000256" key="2">
    <source>
        <dbReference type="ARBA" id="ARBA00022475"/>
    </source>
</evidence>
<feature type="transmembrane region" description="Helical" evidence="6">
    <location>
        <begin position="12"/>
        <end position="45"/>
    </location>
</feature>
<reference evidence="9" key="1">
    <citation type="journal article" date="2014" name="Int. J. Syst. Evol. Microbiol.">
        <title>Complete genome sequence of Corynebacterium casei LMG S-19264T (=DSM 44701T), isolated from a smear-ripened cheese.</title>
        <authorList>
            <consortium name="US DOE Joint Genome Institute (JGI-PGF)"/>
            <person name="Walter F."/>
            <person name="Albersmeier A."/>
            <person name="Kalinowski J."/>
            <person name="Ruckert C."/>
        </authorList>
    </citation>
    <scope>NUCLEOTIDE SEQUENCE</scope>
    <source>
        <strain evidence="9">KCTC 12988</strain>
    </source>
</reference>
<evidence type="ECO:0000313" key="9">
    <source>
        <dbReference type="EMBL" id="GHC60123.1"/>
    </source>
</evidence>
<protein>
    <recommendedName>
        <fullName evidence="11">Metallo-beta-lactamase domain-containing protein</fullName>
    </recommendedName>
</protein>
<dbReference type="PANTHER" id="PTHR30619:SF1">
    <property type="entry name" value="RECOMBINATION PROTEIN 2"/>
    <property type="match status" value="1"/>
</dbReference>
<sequence>MKSGPLPALGRCPLLLPFAGAVLGILVSEWGAWALLVAIVTSALFGGLWRFKPTVVAAALITLAFAILHDERRKQRDILAEEFQRKADISLTGTLLESNRAGLVRRLFETDEGARLTLDGLPREFRTGQRITLMGTPHKDIPSRNPAGWDPRDTLWKRGIAGSVEVTSAEMVGWSHGFPVLRGWSEEIRLNLIERLTNGIENRESAEVVQAVILGEKSTGSRAFDDFRKTGTMHVFAVSGLHVGLVALIVFGVGKLLRLPPRVLIWAVLFAMFGYAFITGLRPPALRASLMGALLLGRFLLLRRPSVVNNLFAAAIVVLFLDSFQLWQAGFQLSFLVVGVILLLEPLIWCRVEPHLAHDPYLPKPVWSRWQRFTHWSRNKVGKMFTVSLAAWSGSAPLSVFYFGWFTPIASFASVLMVMVAFLILCCAFLSLTLGSIAQPVALKLNAINGELAHFARHSAATMSNWPGAWMRYQNRAEWEEGMCVLDIPYGGAAIHLDAGGGVLIDAGSESSFWWIVDPALEAYGLSCDSLIATHNDAAHIGGLEEAARSFPVGQVLVPRESERYSLAELVTTCREENITLHYPDSTPRLPVDEETWIEVLHPGNPHSPRSDDRGIVVRIFQNGWSILVTADTGYETEKALLESGKHLQSDLWICGRNQRDSMGHDAFVKAVAPKAIIATEQSYPEAEQIPPVWKAWLENKGVAFFSQKEHGAVFVLPKGNELTLKGYLTGRKVRLTR</sequence>
<dbReference type="Pfam" id="PF00753">
    <property type="entry name" value="Lactamase_B"/>
    <property type="match status" value="1"/>
</dbReference>
<feature type="transmembrane region" description="Helical" evidence="6">
    <location>
        <begin position="409"/>
        <end position="434"/>
    </location>
</feature>
<dbReference type="InterPro" id="IPR004477">
    <property type="entry name" value="ComEC_N"/>
</dbReference>
<evidence type="ECO:0000259" key="8">
    <source>
        <dbReference type="Pfam" id="PF03772"/>
    </source>
</evidence>
<feature type="transmembrane region" description="Helical" evidence="6">
    <location>
        <begin position="381"/>
        <end position="403"/>
    </location>
</feature>
<dbReference type="AlphaFoldDB" id="A0A918WMZ5"/>
<evidence type="ECO:0000313" key="10">
    <source>
        <dbReference type="Proteomes" id="UP000644507"/>
    </source>
</evidence>
<dbReference type="EMBL" id="BMXI01000013">
    <property type="protein sequence ID" value="GHC60123.1"/>
    <property type="molecule type" value="Genomic_DNA"/>
</dbReference>
<dbReference type="Gene3D" id="3.60.15.10">
    <property type="entry name" value="Ribonuclease Z/Hydroxyacylglutathione hydrolase-like"/>
    <property type="match status" value="1"/>
</dbReference>
<feature type="transmembrane region" description="Helical" evidence="6">
    <location>
        <begin position="51"/>
        <end position="68"/>
    </location>
</feature>
<keyword evidence="5 6" id="KW-0472">Membrane</keyword>
<dbReference type="InterPro" id="IPR036866">
    <property type="entry name" value="RibonucZ/Hydroxyglut_hydro"/>
</dbReference>
<evidence type="ECO:0000259" key="7">
    <source>
        <dbReference type="Pfam" id="PF00753"/>
    </source>
</evidence>
<name>A0A918WMZ5_9BACT</name>
<dbReference type="Pfam" id="PF03772">
    <property type="entry name" value="Competence"/>
    <property type="match status" value="1"/>
</dbReference>
<dbReference type="NCBIfam" id="TIGR00360">
    <property type="entry name" value="ComEC_N-term"/>
    <property type="match status" value="1"/>
</dbReference>
<feature type="transmembrane region" description="Helical" evidence="6">
    <location>
        <begin position="235"/>
        <end position="257"/>
    </location>
</feature>
<evidence type="ECO:0000256" key="5">
    <source>
        <dbReference type="ARBA" id="ARBA00023136"/>
    </source>
</evidence>
<evidence type="ECO:0008006" key="11">
    <source>
        <dbReference type="Google" id="ProtNLM"/>
    </source>
</evidence>
<comment type="caution">
    <text evidence="9">The sequence shown here is derived from an EMBL/GenBank/DDBJ whole genome shotgun (WGS) entry which is preliminary data.</text>
</comment>
<dbReference type="GO" id="GO:0005886">
    <property type="term" value="C:plasma membrane"/>
    <property type="evidence" value="ECO:0007669"/>
    <property type="project" value="UniProtKB-SubCell"/>
</dbReference>
<comment type="subcellular location">
    <subcellularLocation>
        <location evidence="1">Cell membrane</location>
        <topology evidence="1">Multi-pass membrane protein</topology>
    </subcellularLocation>
</comment>
<keyword evidence="10" id="KW-1185">Reference proteome</keyword>
<reference evidence="9" key="2">
    <citation type="submission" date="2020-09" db="EMBL/GenBank/DDBJ databases">
        <authorList>
            <person name="Sun Q."/>
            <person name="Kim S."/>
        </authorList>
    </citation>
    <scope>NUCLEOTIDE SEQUENCE</scope>
    <source>
        <strain evidence="9">KCTC 12988</strain>
    </source>
</reference>
<feature type="transmembrane region" description="Helical" evidence="6">
    <location>
        <begin position="307"/>
        <end position="327"/>
    </location>
</feature>
<evidence type="ECO:0000256" key="3">
    <source>
        <dbReference type="ARBA" id="ARBA00022692"/>
    </source>
</evidence>
<proteinExistence type="predicted"/>